<keyword evidence="1" id="KW-0812">Transmembrane</keyword>
<feature type="transmembrane region" description="Helical" evidence="1">
    <location>
        <begin position="21"/>
        <end position="40"/>
    </location>
</feature>
<gene>
    <name evidence="2" type="ORF">FJZ00_12565</name>
</gene>
<evidence type="ECO:0000313" key="3">
    <source>
        <dbReference type="Proteomes" id="UP000703893"/>
    </source>
</evidence>
<keyword evidence="1" id="KW-0472">Membrane</keyword>
<organism evidence="2 3">
    <name type="scientific">Candidatus Tanganyikabacteria bacterium</name>
    <dbReference type="NCBI Taxonomy" id="2961651"/>
    <lineage>
        <taxon>Bacteria</taxon>
        <taxon>Bacillati</taxon>
        <taxon>Candidatus Sericytochromatia</taxon>
        <taxon>Candidatus Tanganyikabacteria</taxon>
    </lineage>
</organism>
<dbReference type="InterPro" id="IPR036596">
    <property type="entry name" value="Cyt-C_aa3_sf"/>
</dbReference>
<evidence type="ECO:0008006" key="4">
    <source>
        <dbReference type="Google" id="ProtNLM"/>
    </source>
</evidence>
<dbReference type="SUPFAM" id="SSF81469">
    <property type="entry name" value="Bacterial aa3 type cytochrome c oxidase subunit IV"/>
    <property type="match status" value="1"/>
</dbReference>
<dbReference type="EMBL" id="VGJX01000806">
    <property type="protein sequence ID" value="MBM3275979.1"/>
    <property type="molecule type" value="Genomic_DNA"/>
</dbReference>
<comment type="caution">
    <text evidence="2">The sequence shown here is derived from an EMBL/GenBank/DDBJ whole genome shotgun (WGS) entry which is preliminary data.</text>
</comment>
<protein>
    <recommendedName>
        <fullName evidence="4">Aa3-type cytochrome c oxidase subunit IV</fullName>
    </recommendedName>
</protein>
<name>A0A937X4Z2_9BACT</name>
<dbReference type="AlphaFoldDB" id="A0A937X4Z2"/>
<feature type="transmembrane region" description="Helical" evidence="1">
    <location>
        <begin position="46"/>
        <end position="66"/>
    </location>
</feature>
<reference evidence="2 3" key="1">
    <citation type="submission" date="2019-03" db="EMBL/GenBank/DDBJ databases">
        <title>Lake Tanganyika Metagenome-Assembled Genomes (MAGs).</title>
        <authorList>
            <person name="Tran P."/>
        </authorList>
    </citation>
    <scope>NUCLEOTIDE SEQUENCE [LARGE SCALE GENOMIC DNA]</scope>
    <source>
        <strain evidence="2">K_DeepCast_65m_m2_236</strain>
    </source>
</reference>
<evidence type="ECO:0000256" key="1">
    <source>
        <dbReference type="SAM" id="Phobius"/>
    </source>
</evidence>
<keyword evidence="1" id="KW-1133">Transmembrane helix</keyword>
<evidence type="ECO:0000313" key="2">
    <source>
        <dbReference type="EMBL" id="MBM3275979.1"/>
    </source>
</evidence>
<sequence length="67" mass="6959">MADTQDDDPAHLSTYQSFNKLVLFSILLIVLLLACMALGLVGGAPLFALLVGIGGTLALLVAFAVLE</sequence>
<proteinExistence type="predicted"/>
<accession>A0A937X4Z2</accession>
<dbReference type="Proteomes" id="UP000703893">
    <property type="component" value="Unassembled WGS sequence"/>
</dbReference>